<name>A0A2P2N5G8_RHIMU</name>
<reference evidence="2" key="1">
    <citation type="submission" date="2018-02" db="EMBL/GenBank/DDBJ databases">
        <title>Rhizophora mucronata_Transcriptome.</title>
        <authorList>
            <person name="Meera S.P."/>
            <person name="Sreeshan A."/>
            <person name="Augustine A."/>
        </authorList>
    </citation>
    <scope>NUCLEOTIDE SEQUENCE</scope>
    <source>
        <tissue evidence="2">Leaf</tissue>
    </source>
</reference>
<accession>A0A2P2N5G8</accession>
<feature type="transmembrane region" description="Helical" evidence="1">
    <location>
        <begin position="12"/>
        <end position="32"/>
    </location>
</feature>
<dbReference type="EMBL" id="GGEC01057258">
    <property type="protein sequence ID" value="MBX37742.1"/>
    <property type="molecule type" value="Transcribed_RNA"/>
</dbReference>
<keyword evidence="1" id="KW-1133">Transmembrane helix</keyword>
<sequence length="35" mass="4125">MKSSKNNGPDFFFFNNKVLFLIVFQALNNISLRLF</sequence>
<proteinExistence type="predicted"/>
<dbReference type="AlphaFoldDB" id="A0A2P2N5G8"/>
<organism evidence="2">
    <name type="scientific">Rhizophora mucronata</name>
    <name type="common">Asiatic mangrove</name>
    <dbReference type="NCBI Taxonomy" id="61149"/>
    <lineage>
        <taxon>Eukaryota</taxon>
        <taxon>Viridiplantae</taxon>
        <taxon>Streptophyta</taxon>
        <taxon>Embryophyta</taxon>
        <taxon>Tracheophyta</taxon>
        <taxon>Spermatophyta</taxon>
        <taxon>Magnoliopsida</taxon>
        <taxon>eudicotyledons</taxon>
        <taxon>Gunneridae</taxon>
        <taxon>Pentapetalae</taxon>
        <taxon>rosids</taxon>
        <taxon>fabids</taxon>
        <taxon>Malpighiales</taxon>
        <taxon>Rhizophoraceae</taxon>
        <taxon>Rhizophora</taxon>
    </lineage>
</organism>
<keyword evidence="1" id="KW-0812">Transmembrane</keyword>
<evidence type="ECO:0000313" key="2">
    <source>
        <dbReference type="EMBL" id="MBX37742.1"/>
    </source>
</evidence>
<keyword evidence="1" id="KW-0472">Membrane</keyword>
<protein>
    <submittedName>
        <fullName evidence="2">Uncharacterized protein</fullName>
    </submittedName>
</protein>
<evidence type="ECO:0000256" key="1">
    <source>
        <dbReference type="SAM" id="Phobius"/>
    </source>
</evidence>